<dbReference type="SUPFAM" id="SSF46689">
    <property type="entry name" value="Homeodomain-like"/>
    <property type="match status" value="1"/>
</dbReference>
<dbReference type="SMART" id="SM00091">
    <property type="entry name" value="PAS"/>
    <property type="match status" value="1"/>
</dbReference>
<evidence type="ECO:0000256" key="6">
    <source>
        <dbReference type="ARBA" id="ARBA00023163"/>
    </source>
</evidence>
<evidence type="ECO:0000256" key="7">
    <source>
        <dbReference type="ARBA" id="ARBA00029500"/>
    </source>
</evidence>
<dbReference type="SMART" id="SM00382">
    <property type="entry name" value="AAA"/>
    <property type="match status" value="1"/>
</dbReference>
<dbReference type="PANTHER" id="PTHR32071">
    <property type="entry name" value="TRANSCRIPTIONAL REGULATORY PROTEIN"/>
    <property type="match status" value="1"/>
</dbReference>
<feature type="domain" description="PAC" evidence="11">
    <location>
        <begin position="177"/>
        <end position="230"/>
    </location>
</feature>
<feature type="domain" description="Sigma-54 factor interaction" evidence="9">
    <location>
        <begin position="255"/>
        <end position="484"/>
    </location>
</feature>
<accession>A0A398B6N6</accession>
<dbReference type="Pfam" id="PF18024">
    <property type="entry name" value="HTH_50"/>
    <property type="match status" value="1"/>
</dbReference>
<evidence type="ECO:0000313" key="12">
    <source>
        <dbReference type="EMBL" id="RID85134.1"/>
    </source>
</evidence>
<dbReference type="InterPro" id="IPR003593">
    <property type="entry name" value="AAA+_ATPase"/>
</dbReference>
<dbReference type="InterPro" id="IPR035965">
    <property type="entry name" value="PAS-like_dom_sf"/>
</dbReference>
<keyword evidence="8" id="KW-0175">Coiled coil</keyword>
<gene>
    <name evidence="12" type="ORF">D1953_12605</name>
</gene>
<dbReference type="PROSITE" id="PS00676">
    <property type="entry name" value="SIGMA54_INTERACT_2"/>
    <property type="match status" value="1"/>
</dbReference>
<evidence type="ECO:0000256" key="2">
    <source>
        <dbReference type="ARBA" id="ARBA00022797"/>
    </source>
</evidence>
<name>A0A398B6N6_9BACI</name>
<dbReference type="FunFam" id="3.40.50.300:FF:000006">
    <property type="entry name" value="DNA-binding transcriptional regulator NtrC"/>
    <property type="match status" value="1"/>
</dbReference>
<dbReference type="PROSITE" id="PS50113">
    <property type="entry name" value="PAC"/>
    <property type="match status" value="1"/>
</dbReference>
<dbReference type="InterPro" id="IPR000700">
    <property type="entry name" value="PAS-assoc_C"/>
</dbReference>
<dbReference type="Pfam" id="PF00158">
    <property type="entry name" value="Sigma54_activat"/>
    <property type="match status" value="1"/>
</dbReference>
<dbReference type="Gene3D" id="3.30.450.20">
    <property type="entry name" value="PAS domain"/>
    <property type="match status" value="1"/>
</dbReference>
<feature type="domain" description="PAS" evidence="10">
    <location>
        <begin position="117"/>
        <end position="161"/>
    </location>
</feature>
<dbReference type="InterPro" id="IPR025943">
    <property type="entry name" value="Sigma_54_int_dom_ATP-bd_2"/>
</dbReference>
<dbReference type="NCBIfam" id="TIGR00229">
    <property type="entry name" value="sensory_box"/>
    <property type="match status" value="1"/>
</dbReference>
<reference evidence="12 13" key="1">
    <citation type="submission" date="2018-08" db="EMBL/GenBank/DDBJ databases">
        <title>Bacillus jemisoniae sp. nov., Bacillus chryseoplanitiae sp. nov., Bacillus resnikiae sp. nov., and Bacillus frankliniae sp. nov., isolated from Viking spacecraft and associated surfaces.</title>
        <authorList>
            <person name="Seuylemezian A."/>
            <person name="Vaishampayan P."/>
        </authorList>
    </citation>
    <scope>NUCLEOTIDE SEQUENCE [LARGE SCALE GENOMIC DNA]</scope>
    <source>
        <strain evidence="12 13">MA001</strain>
    </source>
</reference>
<keyword evidence="2" id="KW-0058">Aromatic hydrocarbons catabolism</keyword>
<dbReference type="PROSITE" id="PS00688">
    <property type="entry name" value="SIGMA54_INTERACT_3"/>
    <property type="match status" value="1"/>
</dbReference>
<evidence type="ECO:0000313" key="13">
    <source>
        <dbReference type="Proteomes" id="UP000266016"/>
    </source>
</evidence>
<organism evidence="12 13">
    <name type="scientific">Peribacillus asahii</name>
    <dbReference type="NCBI Taxonomy" id="228899"/>
    <lineage>
        <taxon>Bacteria</taxon>
        <taxon>Bacillati</taxon>
        <taxon>Bacillota</taxon>
        <taxon>Bacilli</taxon>
        <taxon>Bacillales</taxon>
        <taxon>Bacillaceae</taxon>
        <taxon>Peribacillus</taxon>
    </lineage>
</organism>
<dbReference type="Pfam" id="PF25601">
    <property type="entry name" value="AAA_lid_14"/>
    <property type="match status" value="1"/>
</dbReference>
<sequence length="568" mass="65586">MTLTKNTYRRILQDSQLLDFIEWTDRACALVDFEGNIIKSNKLADGLITSDMIRCVDINNWVNKNDKFQREIFLNGDCYSCTIKQIVLEMFKFYHVIIEPKNANREVPILNDVVGYVMDSAQEGIYITDGDGYTLKINDTYSLLTGISKQEVEGKHVSELVVRRYFDNSVTARVMKYREKVSIMQKINNERNIWLVTGIPVFDKYQNLILIINTVYDMTRLNKLQQSLKKQAISIKQQEQEIQKLRSKINEIPGFIAQSPAMDIAVDRINRLSKVDTSALILGETGTGKNVIAEKIHSLSERKNKPFIEVNCGAIPEQLFESELFGYKKGAFTGALGEGKKGLIEVADGGTLFLDEIGELPLNLQVKLLTVLQNKRVRRVGEVTDRSVDIRIIAATNNPPEKLIQEQKLREDLYYRLSVITLHLPPLRDRKEDIYLLTKYFLDKFNKRHQRDLKFSKGVYFAFEFYPWPGNIRELEHVVEQLVVLNDGPVVSESDLSDSFQQLPHPVIMNPENETRPLKEVIKEFESNYILELWNKYKNIYVVAKKLGLHRTTLLRKVEKLNIKLTKD</sequence>
<dbReference type="InterPro" id="IPR000014">
    <property type="entry name" value="PAS"/>
</dbReference>
<dbReference type="Gene3D" id="3.40.50.300">
    <property type="entry name" value="P-loop containing nucleotide triphosphate hydrolases"/>
    <property type="match status" value="1"/>
</dbReference>
<dbReference type="InterPro" id="IPR058031">
    <property type="entry name" value="AAA_lid_NorR"/>
</dbReference>
<keyword evidence="6" id="KW-0804">Transcription</keyword>
<proteinExistence type="predicted"/>
<dbReference type="PROSITE" id="PS50045">
    <property type="entry name" value="SIGMA54_INTERACT_4"/>
    <property type="match status" value="1"/>
</dbReference>
<dbReference type="Gene3D" id="1.10.10.60">
    <property type="entry name" value="Homeodomain-like"/>
    <property type="match status" value="1"/>
</dbReference>
<dbReference type="Proteomes" id="UP000266016">
    <property type="component" value="Unassembled WGS sequence"/>
</dbReference>
<dbReference type="InterPro" id="IPR025944">
    <property type="entry name" value="Sigma_54_int_dom_CS"/>
</dbReference>
<evidence type="ECO:0000256" key="8">
    <source>
        <dbReference type="SAM" id="Coils"/>
    </source>
</evidence>
<dbReference type="InterPro" id="IPR027417">
    <property type="entry name" value="P-loop_NTPase"/>
</dbReference>
<keyword evidence="3" id="KW-0067">ATP-binding</keyword>
<dbReference type="PANTHER" id="PTHR32071:SF74">
    <property type="entry name" value="TRANSCRIPTIONAL ACTIVATOR ROCR"/>
    <property type="match status" value="1"/>
</dbReference>
<dbReference type="RefSeq" id="WP_119117548.1">
    <property type="nucleotide sequence ID" value="NZ_QWVS01000021.1"/>
</dbReference>
<dbReference type="InterPro" id="IPR002078">
    <property type="entry name" value="Sigma_54_int"/>
</dbReference>
<evidence type="ECO:0000256" key="4">
    <source>
        <dbReference type="ARBA" id="ARBA00023015"/>
    </source>
</evidence>
<dbReference type="PROSITE" id="PS50112">
    <property type="entry name" value="PAS"/>
    <property type="match status" value="1"/>
</dbReference>
<keyword evidence="5" id="KW-0238">DNA-binding</keyword>
<dbReference type="SUPFAM" id="SSF52540">
    <property type="entry name" value="P-loop containing nucleoside triphosphate hydrolases"/>
    <property type="match status" value="1"/>
</dbReference>
<evidence type="ECO:0000256" key="3">
    <source>
        <dbReference type="ARBA" id="ARBA00022840"/>
    </source>
</evidence>
<dbReference type="CDD" id="cd00130">
    <property type="entry name" value="PAS"/>
    <property type="match status" value="1"/>
</dbReference>
<evidence type="ECO:0000256" key="1">
    <source>
        <dbReference type="ARBA" id="ARBA00022741"/>
    </source>
</evidence>
<dbReference type="AlphaFoldDB" id="A0A398B6N6"/>
<comment type="caution">
    <text evidence="12">The sequence shown here is derived from an EMBL/GenBank/DDBJ whole genome shotgun (WGS) entry which is preliminary data.</text>
</comment>
<keyword evidence="4" id="KW-0805">Transcription regulation</keyword>
<dbReference type="GO" id="GO:0003677">
    <property type="term" value="F:DNA binding"/>
    <property type="evidence" value="ECO:0007669"/>
    <property type="project" value="UniProtKB-KW"/>
</dbReference>
<dbReference type="EMBL" id="QWVS01000021">
    <property type="protein sequence ID" value="RID85134.1"/>
    <property type="molecule type" value="Genomic_DNA"/>
</dbReference>
<dbReference type="GO" id="GO:0006355">
    <property type="term" value="P:regulation of DNA-templated transcription"/>
    <property type="evidence" value="ECO:0007669"/>
    <property type="project" value="InterPro"/>
</dbReference>
<dbReference type="InterPro" id="IPR009057">
    <property type="entry name" value="Homeodomain-like_sf"/>
</dbReference>
<dbReference type="CDD" id="cd00009">
    <property type="entry name" value="AAA"/>
    <property type="match status" value="1"/>
</dbReference>
<keyword evidence="13" id="KW-1185">Reference proteome</keyword>
<evidence type="ECO:0000259" key="9">
    <source>
        <dbReference type="PROSITE" id="PS50045"/>
    </source>
</evidence>
<keyword evidence="1" id="KW-0547">Nucleotide-binding</keyword>
<dbReference type="InterPro" id="IPR030828">
    <property type="entry name" value="HTH_TyrR"/>
</dbReference>
<evidence type="ECO:0000256" key="5">
    <source>
        <dbReference type="ARBA" id="ARBA00023125"/>
    </source>
</evidence>
<evidence type="ECO:0000259" key="10">
    <source>
        <dbReference type="PROSITE" id="PS50112"/>
    </source>
</evidence>
<dbReference type="SUPFAM" id="SSF55785">
    <property type="entry name" value="PYP-like sensor domain (PAS domain)"/>
    <property type="match status" value="1"/>
</dbReference>
<protein>
    <recommendedName>
        <fullName evidence="7">HTH-type transcriptional regulatory protein TyrR</fullName>
    </recommendedName>
</protein>
<dbReference type="GO" id="GO:0005524">
    <property type="term" value="F:ATP binding"/>
    <property type="evidence" value="ECO:0007669"/>
    <property type="project" value="UniProtKB-KW"/>
</dbReference>
<feature type="coiled-coil region" evidence="8">
    <location>
        <begin position="221"/>
        <end position="248"/>
    </location>
</feature>
<dbReference type="Gene3D" id="1.10.8.60">
    <property type="match status" value="1"/>
</dbReference>
<dbReference type="Pfam" id="PF13426">
    <property type="entry name" value="PAS_9"/>
    <property type="match status" value="1"/>
</dbReference>
<evidence type="ECO:0000259" key="11">
    <source>
        <dbReference type="PROSITE" id="PS50113"/>
    </source>
</evidence>